<comment type="cofactor">
    <cofactor evidence="1 8">
        <name>Mg(2+)</name>
        <dbReference type="ChEBI" id="CHEBI:18420"/>
    </cofactor>
</comment>
<dbReference type="InterPro" id="IPR022907">
    <property type="entry name" value="VapC_family"/>
</dbReference>
<keyword evidence="6 8" id="KW-0460">Magnesium</keyword>
<dbReference type="Gene3D" id="3.40.50.1010">
    <property type="entry name" value="5'-nuclease"/>
    <property type="match status" value="1"/>
</dbReference>
<dbReference type="PANTHER" id="PTHR33653">
    <property type="entry name" value="RIBONUCLEASE VAPC2"/>
    <property type="match status" value="1"/>
</dbReference>
<keyword evidence="3 8" id="KW-0540">Nuclease</keyword>
<dbReference type="InterPro" id="IPR002716">
    <property type="entry name" value="PIN_dom"/>
</dbReference>
<evidence type="ECO:0000313" key="10">
    <source>
        <dbReference type="EMBL" id="MDT0378491.1"/>
    </source>
</evidence>
<keyword evidence="8" id="KW-0800">Toxin</keyword>
<keyword evidence="2 8" id="KW-1277">Toxin-antitoxin system</keyword>
<dbReference type="SUPFAM" id="SSF88723">
    <property type="entry name" value="PIN domain-like"/>
    <property type="match status" value="1"/>
</dbReference>
<feature type="domain" description="PIN" evidence="9">
    <location>
        <begin position="1"/>
        <end position="127"/>
    </location>
</feature>
<organism evidence="10 11">
    <name type="scientific">Streptomyces hazeniae</name>
    <dbReference type="NCBI Taxonomy" id="3075538"/>
    <lineage>
        <taxon>Bacteria</taxon>
        <taxon>Bacillati</taxon>
        <taxon>Actinomycetota</taxon>
        <taxon>Actinomycetes</taxon>
        <taxon>Kitasatosporales</taxon>
        <taxon>Streptomycetaceae</taxon>
        <taxon>Streptomyces</taxon>
    </lineage>
</organism>
<dbReference type="InterPro" id="IPR029060">
    <property type="entry name" value="PIN-like_dom_sf"/>
</dbReference>
<dbReference type="InterPro" id="IPR050556">
    <property type="entry name" value="Type_II_TA_system_RNase"/>
</dbReference>
<gene>
    <name evidence="8" type="primary">vapC</name>
    <name evidence="10" type="ORF">RM572_06825</name>
</gene>
<feature type="binding site" evidence="8">
    <location>
        <position position="3"/>
    </location>
    <ligand>
        <name>Mg(2+)</name>
        <dbReference type="ChEBI" id="CHEBI:18420"/>
    </ligand>
</feature>
<feature type="binding site" evidence="8">
    <location>
        <position position="102"/>
    </location>
    <ligand>
        <name>Mg(2+)</name>
        <dbReference type="ChEBI" id="CHEBI:18420"/>
    </ligand>
</feature>
<evidence type="ECO:0000256" key="8">
    <source>
        <dbReference type="HAMAP-Rule" id="MF_00265"/>
    </source>
</evidence>
<dbReference type="RefSeq" id="WP_311672375.1">
    <property type="nucleotide sequence ID" value="NZ_JAVREQ010000004.1"/>
</dbReference>
<evidence type="ECO:0000256" key="5">
    <source>
        <dbReference type="ARBA" id="ARBA00022801"/>
    </source>
</evidence>
<proteinExistence type="inferred from homology"/>
<comment type="function">
    <text evidence="8">Toxic component of a toxin-antitoxin (TA) system. An RNase.</text>
</comment>
<evidence type="ECO:0000256" key="3">
    <source>
        <dbReference type="ARBA" id="ARBA00022722"/>
    </source>
</evidence>
<dbReference type="CDD" id="cd18731">
    <property type="entry name" value="PIN_NgFitB-like"/>
    <property type="match status" value="1"/>
</dbReference>
<evidence type="ECO:0000256" key="6">
    <source>
        <dbReference type="ARBA" id="ARBA00022842"/>
    </source>
</evidence>
<dbReference type="EMBL" id="JAVREQ010000004">
    <property type="protein sequence ID" value="MDT0378491.1"/>
    <property type="molecule type" value="Genomic_DNA"/>
</dbReference>
<dbReference type="Proteomes" id="UP001183414">
    <property type="component" value="Unassembled WGS sequence"/>
</dbReference>
<evidence type="ECO:0000256" key="4">
    <source>
        <dbReference type="ARBA" id="ARBA00022723"/>
    </source>
</evidence>
<dbReference type="HAMAP" id="MF_00265">
    <property type="entry name" value="VapC_Nob1"/>
    <property type="match status" value="1"/>
</dbReference>
<keyword evidence="5 8" id="KW-0378">Hydrolase</keyword>
<comment type="caution">
    <text evidence="10">The sequence shown here is derived from an EMBL/GenBank/DDBJ whole genome shotgun (WGS) entry which is preliminary data.</text>
</comment>
<keyword evidence="4 8" id="KW-0479">Metal-binding</keyword>
<keyword evidence="11" id="KW-1185">Reference proteome</keyword>
<comment type="similarity">
    <text evidence="7 8">Belongs to the PINc/VapC protein family.</text>
</comment>
<evidence type="ECO:0000256" key="7">
    <source>
        <dbReference type="ARBA" id="ARBA00038093"/>
    </source>
</evidence>
<reference evidence="11" key="1">
    <citation type="submission" date="2023-07" db="EMBL/GenBank/DDBJ databases">
        <title>30 novel species of actinomycetes from the DSMZ collection.</title>
        <authorList>
            <person name="Nouioui I."/>
        </authorList>
    </citation>
    <scope>NUCLEOTIDE SEQUENCE [LARGE SCALE GENOMIC DNA]</scope>
    <source>
        <strain evidence="11">DSM 42041</strain>
    </source>
</reference>
<dbReference type="EC" id="3.1.-.-" evidence="8"/>
<evidence type="ECO:0000313" key="11">
    <source>
        <dbReference type="Proteomes" id="UP001183414"/>
    </source>
</evidence>
<dbReference type="Pfam" id="PF01850">
    <property type="entry name" value="PIN"/>
    <property type="match status" value="1"/>
</dbReference>
<protein>
    <recommendedName>
        <fullName evidence="8">Ribonuclease VapC</fullName>
        <shortName evidence="8">RNase VapC</shortName>
        <ecNumber evidence="8">3.1.-.-</ecNumber>
    </recommendedName>
    <alternativeName>
        <fullName evidence="8">Toxin VapC</fullName>
    </alternativeName>
</protein>
<sequence>MLDTNVLSELVRRNPEPSVIAWLDGVPGRDLATTAVTAAELFHGVERLAPGKRRTALREALHALLHEDLRGRVEPFDAVAAEEYALVVRDREAAGMPVSVPDAQIAAVCRALGATLATRNVKDFVRTGIALIDPWSLPAGGTPTPD</sequence>
<evidence type="ECO:0000256" key="2">
    <source>
        <dbReference type="ARBA" id="ARBA00022649"/>
    </source>
</evidence>
<dbReference type="PANTHER" id="PTHR33653:SF1">
    <property type="entry name" value="RIBONUCLEASE VAPC2"/>
    <property type="match status" value="1"/>
</dbReference>
<evidence type="ECO:0000259" key="9">
    <source>
        <dbReference type="Pfam" id="PF01850"/>
    </source>
</evidence>
<evidence type="ECO:0000256" key="1">
    <source>
        <dbReference type="ARBA" id="ARBA00001946"/>
    </source>
</evidence>
<name>A0ABU2NND4_9ACTN</name>
<accession>A0ABU2NND4</accession>